<dbReference type="OrthoDB" id="416741at2759"/>
<gene>
    <name evidence="3" type="ORF">E2562_024322</name>
</gene>
<dbReference type="GO" id="GO:0005737">
    <property type="term" value="C:cytoplasm"/>
    <property type="evidence" value="ECO:0007669"/>
    <property type="project" value="TreeGrafter"/>
</dbReference>
<dbReference type="PANTHER" id="PTHR14950">
    <property type="entry name" value="DICER-RELATED"/>
    <property type="match status" value="1"/>
</dbReference>
<evidence type="ECO:0000259" key="2">
    <source>
        <dbReference type="PROSITE" id="PS50142"/>
    </source>
</evidence>
<evidence type="ECO:0000313" key="3">
    <source>
        <dbReference type="EMBL" id="KAF0896458.1"/>
    </source>
</evidence>
<evidence type="ECO:0000313" key="4">
    <source>
        <dbReference type="Proteomes" id="UP000479710"/>
    </source>
</evidence>
<dbReference type="EMBL" id="SPHZ02000010">
    <property type="protein sequence ID" value="KAF0896458.1"/>
    <property type="molecule type" value="Genomic_DNA"/>
</dbReference>
<dbReference type="GO" id="GO:0030422">
    <property type="term" value="P:siRNA processing"/>
    <property type="evidence" value="ECO:0007669"/>
    <property type="project" value="TreeGrafter"/>
</dbReference>
<dbReference type="Gene3D" id="1.10.1520.10">
    <property type="entry name" value="Ribonuclease III domain"/>
    <property type="match status" value="1"/>
</dbReference>
<comment type="caution">
    <text evidence="3">The sequence shown here is derived from an EMBL/GenBank/DDBJ whole genome shotgun (WGS) entry which is preliminary data.</text>
</comment>
<proteinExistence type="predicted"/>
<dbReference type="AlphaFoldDB" id="A0A6G1C7M6"/>
<dbReference type="GO" id="GO:0003723">
    <property type="term" value="F:RNA binding"/>
    <property type="evidence" value="ECO:0007669"/>
    <property type="project" value="TreeGrafter"/>
</dbReference>
<dbReference type="Proteomes" id="UP000479710">
    <property type="component" value="Unassembled WGS sequence"/>
</dbReference>
<dbReference type="PANTHER" id="PTHR14950:SF54">
    <property type="entry name" value="RNASE II-LIKE 1"/>
    <property type="match status" value="1"/>
</dbReference>
<dbReference type="SUPFAM" id="SSF69065">
    <property type="entry name" value="RNase III domain-like"/>
    <property type="match status" value="1"/>
</dbReference>
<evidence type="ECO:0000256" key="1">
    <source>
        <dbReference type="ARBA" id="ARBA00022801"/>
    </source>
</evidence>
<keyword evidence="4" id="KW-1185">Reference proteome</keyword>
<keyword evidence="1" id="KW-0378">Hydrolase</keyword>
<dbReference type="GO" id="GO:0005634">
    <property type="term" value="C:nucleus"/>
    <property type="evidence" value="ECO:0007669"/>
    <property type="project" value="TreeGrafter"/>
</dbReference>
<accession>A0A6G1C7M6</accession>
<dbReference type="InterPro" id="IPR000999">
    <property type="entry name" value="RNase_III_dom"/>
</dbReference>
<name>A0A6G1C7M6_9ORYZ</name>
<dbReference type="GO" id="GO:0004525">
    <property type="term" value="F:ribonuclease III activity"/>
    <property type="evidence" value="ECO:0007669"/>
    <property type="project" value="InterPro"/>
</dbReference>
<protein>
    <recommendedName>
        <fullName evidence="2">RNase III domain-containing protein</fullName>
    </recommendedName>
</protein>
<dbReference type="Pfam" id="PF00636">
    <property type="entry name" value="Ribonuclease_3"/>
    <property type="match status" value="1"/>
</dbReference>
<dbReference type="SMART" id="SM00535">
    <property type="entry name" value="RIBOc"/>
    <property type="match status" value="1"/>
</dbReference>
<dbReference type="InterPro" id="IPR036389">
    <property type="entry name" value="RNase_III_sf"/>
</dbReference>
<organism evidence="3 4">
    <name type="scientific">Oryza meyeriana var. granulata</name>
    <dbReference type="NCBI Taxonomy" id="110450"/>
    <lineage>
        <taxon>Eukaryota</taxon>
        <taxon>Viridiplantae</taxon>
        <taxon>Streptophyta</taxon>
        <taxon>Embryophyta</taxon>
        <taxon>Tracheophyta</taxon>
        <taxon>Spermatophyta</taxon>
        <taxon>Magnoliopsida</taxon>
        <taxon>Liliopsida</taxon>
        <taxon>Poales</taxon>
        <taxon>Poaceae</taxon>
        <taxon>BOP clade</taxon>
        <taxon>Oryzoideae</taxon>
        <taxon>Oryzeae</taxon>
        <taxon>Oryzinae</taxon>
        <taxon>Oryza</taxon>
        <taxon>Oryza meyeriana</taxon>
    </lineage>
</organism>
<dbReference type="CDD" id="cd00593">
    <property type="entry name" value="RIBOc"/>
    <property type="match status" value="1"/>
</dbReference>
<dbReference type="PROSITE" id="PS50142">
    <property type="entry name" value="RNASE_3_2"/>
    <property type="match status" value="1"/>
</dbReference>
<feature type="domain" description="RNase III" evidence="2">
    <location>
        <begin position="1"/>
        <end position="139"/>
    </location>
</feature>
<reference evidence="3 4" key="1">
    <citation type="submission" date="2019-11" db="EMBL/GenBank/DDBJ databases">
        <title>Whole genome sequence of Oryza granulata.</title>
        <authorList>
            <person name="Li W."/>
        </authorList>
    </citation>
    <scope>NUCLEOTIDE SEQUENCE [LARGE SCALE GENOMIC DNA]</scope>
    <source>
        <strain evidence="4">cv. Menghai</strain>
        <tissue evidence="3">Leaf</tissue>
    </source>
</reference>
<sequence>MRQFHPPLSPCIVQLEKTADKALLEVALTHASSRGESAFERHEFLGDRVVGYLVARHVFAEHPTLPLGALTRLLAVNVDTERLARAAVAHGLHRFLRHNLISLSSHIRDFSAEIADYPVHSIGLVTSPKIMGAVDIDSSHDQEQVWKVFGGWLIR</sequence>